<sequence>MISKQRLVDALPIILPFLALLPFLGNSPLFDVDEGAFSAATQEMLARGDYLSTWLNGSARFDKPILIYWLQALSVSLLGANEWGFRLPSALAAVGWCIVLARFAREHFGRDAALMTSLVVLTCLGVQLIGRAATADALLNLLLALAMVDLWRHIEGKSPWAARRLALWVALGFLTKGPIALLVPGATMLLWTLFSRQTDALVRLLRSPANWLIFLAVALPWYIAAYAIHGDAFIQGFFMRHNVQRFSTTLEGHSGSLFYYVLIVPLLIFPWLPWLWQALRRLRNDIRQPLPRFLWLWCGFVVVFFSLSGTKLPHYALYGCTPLFVLLAARHADVSSRWAILPGLLLLALFAALPSILGQTSVTDGFYAAQLSRLPELLTWHYGLFAGLLLLFALLTPKLAVAAWQRAGMVALGSSLFLSAALAPLLGELLQGPIRNAGVFARTYQEPVIQSQTHWPSFSVYLGRPTPVRNAEPGELALTRTDRLPPAGDYDTLYAEGGVALIRIHATPVAQ</sequence>
<feature type="transmembrane region" description="Helical" evidence="8">
    <location>
        <begin position="339"/>
        <end position="357"/>
    </location>
</feature>
<dbReference type="RefSeq" id="WP_051295281.1">
    <property type="nucleotide sequence ID" value="NZ_CALFBA010000067.1"/>
</dbReference>
<evidence type="ECO:0000256" key="5">
    <source>
        <dbReference type="ARBA" id="ARBA00022692"/>
    </source>
</evidence>
<evidence type="ECO:0000256" key="4">
    <source>
        <dbReference type="ARBA" id="ARBA00022679"/>
    </source>
</evidence>
<evidence type="ECO:0000313" key="11">
    <source>
        <dbReference type="Proteomes" id="UP001479520"/>
    </source>
</evidence>
<keyword evidence="2" id="KW-1003">Cell membrane</keyword>
<feature type="transmembrane region" description="Helical" evidence="8">
    <location>
        <begin position="377"/>
        <end position="395"/>
    </location>
</feature>
<evidence type="ECO:0000256" key="3">
    <source>
        <dbReference type="ARBA" id="ARBA00022676"/>
    </source>
</evidence>
<comment type="subcellular location">
    <subcellularLocation>
        <location evidence="1">Cell membrane</location>
        <topology evidence="1">Multi-pass membrane protein</topology>
    </subcellularLocation>
</comment>
<dbReference type="PANTHER" id="PTHR33908">
    <property type="entry name" value="MANNOSYLTRANSFERASE YKCB-RELATED"/>
    <property type="match status" value="1"/>
</dbReference>
<feature type="transmembrane region" description="Helical" evidence="8">
    <location>
        <begin position="7"/>
        <end position="25"/>
    </location>
</feature>
<feature type="transmembrane region" description="Helical" evidence="8">
    <location>
        <begin position="83"/>
        <end position="101"/>
    </location>
</feature>
<keyword evidence="5 8" id="KW-0812">Transmembrane</keyword>
<dbReference type="Proteomes" id="UP001479520">
    <property type="component" value="Chromosome"/>
</dbReference>
<evidence type="ECO:0000256" key="6">
    <source>
        <dbReference type="ARBA" id="ARBA00022989"/>
    </source>
</evidence>
<evidence type="ECO:0000256" key="2">
    <source>
        <dbReference type="ARBA" id="ARBA00022475"/>
    </source>
</evidence>
<protein>
    <submittedName>
        <fullName evidence="10">Glycosyltransferase family 39 protein</fullName>
    </submittedName>
</protein>
<evidence type="ECO:0000256" key="1">
    <source>
        <dbReference type="ARBA" id="ARBA00004651"/>
    </source>
</evidence>
<dbReference type="Pfam" id="PF13231">
    <property type="entry name" value="PMT_2"/>
    <property type="match status" value="1"/>
</dbReference>
<feature type="transmembrane region" description="Helical" evidence="8">
    <location>
        <begin position="165"/>
        <end position="191"/>
    </location>
</feature>
<keyword evidence="11" id="KW-1185">Reference proteome</keyword>
<name>A0ABZ2XFY5_9RHOO</name>
<keyword evidence="4" id="KW-0808">Transferase</keyword>
<feature type="transmembrane region" description="Helical" evidence="8">
    <location>
        <begin position="407"/>
        <end position="426"/>
    </location>
</feature>
<feature type="transmembrane region" description="Helical" evidence="8">
    <location>
        <begin position="290"/>
        <end position="309"/>
    </location>
</feature>
<dbReference type="EMBL" id="CP151406">
    <property type="protein sequence ID" value="WZJ21481.1"/>
    <property type="molecule type" value="Genomic_DNA"/>
</dbReference>
<dbReference type="InterPro" id="IPR050297">
    <property type="entry name" value="LipidA_mod_glycosyltrf_83"/>
</dbReference>
<feature type="domain" description="Glycosyltransferase RgtA/B/C/D-like" evidence="9">
    <location>
        <begin position="62"/>
        <end position="220"/>
    </location>
</feature>
<feature type="transmembrane region" description="Helical" evidence="8">
    <location>
        <begin position="113"/>
        <end position="133"/>
    </location>
</feature>
<evidence type="ECO:0000259" key="9">
    <source>
        <dbReference type="Pfam" id="PF13231"/>
    </source>
</evidence>
<feature type="transmembrane region" description="Helical" evidence="8">
    <location>
        <begin position="211"/>
        <end position="229"/>
    </location>
</feature>
<keyword evidence="6 8" id="KW-1133">Transmembrane helix</keyword>
<feature type="transmembrane region" description="Helical" evidence="8">
    <location>
        <begin position="257"/>
        <end position="278"/>
    </location>
</feature>
<proteinExistence type="predicted"/>
<dbReference type="PANTHER" id="PTHR33908:SF3">
    <property type="entry name" value="UNDECAPRENYL PHOSPHATE-ALPHA-4-AMINO-4-DEOXY-L-ARABINOSE ARABINOSYL TRANSFERASE"/>
    <property type="match status" value="1"/>
</dbReference>
<evidence type="ECO:0000256" key="7">
    <source>
        <dbReference type="ARBA" id="ARBA00023136"/>
    </source>
</evidence>
<evidence type="ECO:0000313" key="10">
    <source>
        <dbReference type="EMBL" id="WZJ21481.1"/>
    </source>
</evidence>
<accession>A0ABZ2XFY5</accession>
<gene>
    <name evidence="10" type="ORF">AADV58_16240</name>
</gene>
<keyword evidence="3" id="KW-0328">Glycosyltransferase</keyword>
<evidence type="ECO:0000256" key="8">
    <source>
        <dbReference type="SAM" id="Phobius"/>
    </source>
</evidence>
<reference evidence="10 11" key="1">
    <citation type="submission" date="2024-04" db="EMBL/GenBank/DDBJ databases">
        <title>Dissimilatory iodate-reducing microorganisms contribute to the enrichment of iodine in groundwater.</title>
        <authorList>
            <person name="Jiang Z."/>
        </authorList>
    </citation>
    <scope>NUCLEOTIDE SEQUENCE [LARGE SCALE GENOMIC DNA]</scope>
    <source>
        <strain evidence="10 11">NCP973</strain>
    </source>
</reference>
<organism evidence="10 11">
    <name type="scientific">Azonexus hydrophilus</name>
    <dbReference type="NCBI Taxonomy" id="418702"/>
    <lineage>
        <taxon>Bacteria</taxon>
        <taxon>Pseudomonadati</taxon>
        <taxon>Pseudomonadota</taxon>
        <taxon>Betaproteobacteria</taxon>
        <taxon>Rhodocyclales</taxon>
        <taxon>Azonexaceae</taxon>
        <taxon>Azonexus</taxon>
    </lineage>
</organism>
<feature type="transmembrane region" description="Helical" evidence="8">
    <location>
        <begin position="315"/>
        <end position="332"/>
    </location>
</feature>
<keyword evidence="7 8" id="KW-0472">Membrane</keyword>
<dbReference type="InterPro" id="IPR038731">
    <property type="entry name" value="RgtA/B/C-like"/>
</dbReference>